<sequence length="2276" mass="259661">MELFRTTEYYIFRQGEHSLWCNRKSGILEPRTAWDLTKADDPHCMGLVHGIVGKLNPFPDTDPQLLVIESCSLVGYVWNNQPIFKINKIGLLSLGQQEAEITTHPCSKHSNSVAFNQRPDDGGNKPSHSSRQQEAFAKTLASIKSATKSFKSTTVQAAQRIGIDGREGDRGARKIWDEMEKMFTHADSFYFSPTVDLTNSIPVLGESYNSSSVSWRSANSRFFWNKFLLKELIDLGDPKADPWIIPILHGYIHIDTVPVVLDGITNFNKPLTLLLVSRRSRNRAGTRYKRRGVDENGYVANYVETEQCLLFGDHILSFVQVRGSVPVFWSQPGFKYRPPPQIDRGVEDTRVAFRRHFERELPIYGNLCIVSLVEQSGKEKIIGDAFTEQMIHLNEARITYVTFDFHEHCRGMRFENVGRLLNGLEDVLHDMRYTWIDSHGVICQQQSTFRINCMDCLDRTNVCQTAFGKVVLEGQLSKLGILPPEGTFWPALKNSFNTMWANNGDVLSRQYAGTNALKGDFTRTGERRLAGMMKDGMNSANRYYLNRFKDTLKQTAIDLVLGNIQPEDAMNILCGPSNMMEDDEEVVLQTADRVRQVIEDCRKQFISPEEIVVGSWGLVDAHPVTGDPTQIDMDVIVILSREHLYVVSYDDDVDHVRACKIFSLADLTKLEVGSEGKSNLLSNAGVNFLKSPKREAAAPTFFMRVHVRNSSDEGEVLQFRSTRLRFFNNMAVPICKTEDMNESLKAIAETIHVTMDISELSIPYVVGTLDKITLKSTTKIGHIEVPLWQGGFPRNASEGQLSAFKQAGNKALSSVTSHFSRLKPSAISRNLGRSVSKKKEVSDQVIKLPTTGPPNTELRMPSSYSSLNDLTSFSIIKDVLHLPSAGVLFLTGNEVRLEVNDLLLEETKPPEKPPQPKVLLRCVSAGQFDSRCLPKGKRNGELGRLDEHIRLIVTPEIQISTTEGTENTSQASVQRLKLLSHSSERIEVGVAAEESNLLRASSETSLGSNPVTVEMKNSKSDYEGLLPIGTSVLTSFKIPSSHGKFNMGILTSPTSVKGNPLVMLAKGVQNLGANLDPRKMLDSNKKDAPTSKDNENDDELRALLRPLLMGDITIQFVLSDEFNHLRPEQRQALLHEGTGPRVISAYVEIIFDNTDNRLPIDKKEVSLRRVIGSKKDQYFLSKKMVTKADVINLLESAGFSRSNPYYIVKQGKINQMATAPDSHRLKLLREVAGTRVYDDRKAESETIMKETQGKREKIEEFLRTIEDRLKTLEEEKEELKEYQKWDKIRRAVEYTIHDRELKETRKKLDDMENTRKDSGDRQDKLRQQLERAQENSKSASRELRDLKHRAQAAREERDTLNAEQQQLLKEKSKLELTIKDLSDEVQGDNQSKERAERELQRLHETIAQKDGELERIKPQYEEMKRREEECTRELALKEQKRKELYAKQGRGSQFTSRDQRDTWIQNELKSLSKAIKEKNEQIERLQEDLKRDSRKRVELEKKIEEMTSEMENHRLSIDDHNKVFYDMKKRKDLLQTERSGLWRNETLIQQNLASSKEELAKSDQVLRSLAGKPILNGRDSVRQVLDNMRSKGGRMAEIADSYHGLVIENFDCDKSIFTAVEVTAGNRMFHHIVESDRVGTEILKQMNHEKLPGEVTFMPLNRLNVRETNYPPTEDALPMVTKLQYSDRFDKAMRYIFGKTMICRNLEVASVLARTTGLDCVTLDGDQVSSKGSLTGGYVNTSRCRLEVYKTRSTLNAQVAEKEKELADCRSKLQQVESEVNQLLSEIQRTETKNSKSKDVFEKVKADIRLMREELNNIERSKQPKERSLAQLRSSLEAMQSTKEGLESELHQELMTQLSVTDQLEVDRLNDDIRRLTQENKDAFIQRMRLEADKNKLENLLTNNLIRRRDELQQALQEISVEDRNRKLDHCRSELGTVERRLDDVSDALKDVEKKVSDLSRKQKEAQSDLEKLRFKEKDIDERLAESAKDFDKMASRQTALQQKITECTEKIRDLGSLPSESFDKYQSMATKLLFKQLEKANSELKKYSHVNKKALDQFISFSEEKSKLLERKEELDHGYDKIKELMSTLEYRKYEALQFTFKQVSKYFSEVFQRLVPNGHAYLKMDTGNDAAGNSEDASASFGDTEGTDQFTGVAIKVSFSGQNAEMKDMNQLSGGQKSLVALALIFSIQKCDPAPFYLFDEIDQALDAQHRKGVADMIHEHSKNAQFITTTFRPELLEHSDKYYGVKFRNKVSHVECVTREEAYDFVEDDQTHG</sequence>
<dbReference type="InterPro" id="IPR003395">
    <property type="entry name" value="RecF/RecN/SMC_N"/>
</dbReference>
<organism evidence="14 15">
    <name type="scientific">Daphnia galeata</name>
    <dbReference type="NCBI Taxonomy" id="27404"/>
    <lineage>
        <taxon>Eukaryota</taxon>
        <taxon>Metazoa</taxon>
        <taxon>Ecdysozoa</taxon>
        <taxon>Arthropoda</taxon>
        <taxon>Crustacea</taxon>
        <taxon>Branchiopoda</taxon>
        <taxon>Diplostraca</taxon>
        <taxon>Cladocera</taxon>
        <taxon>Anomopoda</taxon>
        <taxon>Daphniidae</taxon>
        <taxon>Daphnia</taxon>
    </lineage>
</organism>
<evidence type="ECO:0000313" key="15">
    <source>
        <dbReference type="Proteomes" id="UP000789390"/>
    </source>
</evidence>
<evidence type="ECO:0000256" key="4">
    <source>
        <dbReference type="ARBA" id="ARBA00022990"/>
    </source>
</evidence>
<feature type="region of interest" description="Disordered" evidence="11">
    <location>
        <begin position="105"/>
        <end position="134"/>
    </location>
</feature>
<dbReference type="Gene3D" id="3.30.70.1620">
    <property type="match status" value="1"/>
</dbReference>
<dbReference type="GO" id="GO:0006281">
    <property type="term" value="P:DNA repair"/>
    <property type="evidence" value="ECO:0007669"/>
    <property type="project" value="UniProtKB-KW"/>
</dbReference>
<dbReference type="Pfam" id="PF02383">
    <property type="entry name" value="Syja_N"/>
    <property type="match status" value="1"/>
</dbReference>
<dbReference type="Pfam" id="PF02463">
    <property type="entry name" value="SMC_N"/>
    <property type="match status" value="1"/>
</dbReference>
<feature type="compositionally biased region" description="Polar residues" evidence="11">
    <location>
        <begin position="105"/>
        <end position="115"/>
    </location>
</feature>
<evidence type="ECO:0000256" key="10">
    <source>
        <dbReference type="SAM" id="Coils"/>
    </source>
</evidence>
<gene>
    <name evidence="14" type="ORF">DGAL_LOCUS14523</name>
</gene>
<keyword evidence="8" id="KW-0137">Centromere</keyword>
<dbReference type="FunFam" id="1.20.1060.20:FF:000002">
    <property type="entry name" value="Structural maintenance of chromosomes 3"/>
    <property type="match status" value="1"/>
</dbReference>
<keyword evidence="6" id="KW-0234">DNA repair</keyword>
<dbReference type="EMBL" id="CAKKLH010000308">
    <property type="protein sequence ID" value="CAH0110915.1"/>
    <property type="molecule type" value="Genomic_DNA"/>
</dbReference>
<feature type="coiled-coil region" evidence="10">
    <location>
        <begin position="1468"/>
        <end position="1523"/>
    </location>
</feature>
<feature type="domain" description="SAC" evidence="12">
    <location>
        <begin position="180"/>
        <end position="513"/>
    </location>
</feature>
<dbReference type="SUPFAM" id="SSF52540">
    <property type="entry name" value="P-loop containing nucleoside triphosphate hydrolases"/>
    <property type="match status" value="2"/>
</dbReference>
<keyword evidence="3" id="KW-0227">DNA damage</keyword>
<feature type="region of interest" description="Disordered" evidence="11">
    <location>
        <begin position="1328"/>
        <end position="1362"/>
    </location>
</feature>
<keyword evidence="2" id="KW-0158">Chromosome</keyword>
<evidence type="ECO:0000259" key="12">
    <source>
        <dbReference type="PROSITE" id="PS50275"/>
    </source>
</evidence>
<dbReference type="PROSITE" id="PS51791">
    <property type="entry name" value="HSAC2"/>
    <property type="match status" value="1"/>
</dbReference>
<reference evidence="14" key="1">
    <citation type="submission" date="2021-11" db="EMBL/GenBank/DDBJ databases">
        <authorList>
            <person name="Schell T."/>
        </authorList>
    </citation>
    <scope>NUCLEOTIDE SEQUENCE</scope>
    <source>
        <strain evidence="14">M5</strain>
    </source>
</reference>
<comment type="subcellular location">
    <subcellularLocation>
        <location evidence="1">Chromosome</location>
        <location evidence="1">Centromere</location>
    </subcellularLocation>
</comment>
<dbReference type="PANTHER" id="PTHR43977">
    <property type="entry name" value="STRUCTURAL MAINTENANCE OF CHROMOSOMES PROTEIN 3"/>
    <property type="match status" value="1"/>
</dbReference>
<dbReference type="Pfam" id="PF12456">
    <property type="entry name" value="hSac2"/>
    <property type="match status" value="1"/>
</dbReference>
<evidence type="ECO:0000259" key="13">
    <source>
        <dbReference type="PROSITE" id="PS51791"/>
    </source>
</evidence>
<proteinExistence type="predicted"/>
<keyword evidence="15" id="KW-1185">Reference proteome</keyword>
<comment type="caution">
    <text evidence="14">The sequence shown here is derived from an EMBL/GenBank/DDBJ whole genome shotgun (WGS) entry which is preliminary data.</text>
</comment>
<dbReference type="GO" id="GO:0031981">
    <property type="term" value="C:nuclear lumen"/>
    <property type="evidence" value="ECO:0007669"/>
    <property type="project" value="UniProtKB-ARBA"/>
</dbReference>
<keyword evidence="7" id="KW-0469">Meiosis</keyword>
<dbReference type="Gene3D" id="1.20.1060.20">
    <property type="match status" value="1"/>
</dbReference>
<keyword evidence="5 10" id="KW-0175">Coiled coil</keyword>
<dbReference type="FunFam" id="3.40.50.300:FF:000370">
    <property type="entry name" value="Structural maintenance of chromosomes 3"/>
    <property type="match status" value="1"/>
</dbReference>
<dbReference type="InterPro" id="IPR027417">
    <property type="entry name" value="P-loop_NTPase"/>
</dbReference>
<feature type="compositionally biased region" description="Basic and acidic residues" evidence="11">
    <location>
        <begin position="1076"/>
        <end position="1098"/>
    </location>
</feature>
<dbReference type="GO" id="GO:0016791">
    <property type="term" value="F:phosphatase activity"/>
    <property type="evidence" value="ECO:0007669"/>
    <property type="project" value="InterPro"/>
</dbReference>
<dbReference type="InterPro" id="IPR034753">
    <property type="entry name" value="hSac2"/>
</dbReference>
<feature type="region of interest" description="Disordered" evidence="11">
    <location>
        <begin position="1075"/>
        <end position="1098"/>
    </location>
</feature>
<dbReference type="GO" id="GO:0005524">
    <property type="term" value="F:ATP binding"/>
    <property type="evidence" value="ECO:0007669"/>
    <property type="project" value="InterPro"/>
</dbReference>
<accession>A0A8J2S5D8</accession>
<dbReference type="InterPro" id="IPR002013">
    <property type="entry name" value="SAC_dom"/>
</dbReference>
<name>A0A8J2S5D8_9CRUS</name>
<dbReference type="FunFam" id="3.30.70.1620:FF:000002">
    <property type="entry name" value="Structural maintenance of chromosomes 3"/>
    <property type="match status" value="1"/>
</dbReference>
<dbReference type="GO" id="GO:0051276">
    <property type="term" value="P:chromosome organization"/>
    <property type="evidence" value="ECO:0007669"/>
    <property type="project" value="InterPro"/>
</dbReference>
<dbReference type="InterPro" id="IPR010935">
    <property type="entry name" value="SMC_hinge"/>
</dbReference>
<feature type="domain" description="HSac2" evidence="13">
    <location>
        <begin position="588"/>
        <end position="786"/>
    </location>
</feature>
<dbReference type="SUPFAM" id="SSF75553">
    <property type="entry name" value="Smc hinge domain"/>
    <property type="match status" value="1"/>
</dbReference>
<evidence type="ECO:0000313" key="14">
    <source>
        <dbReference type="EMBL" id="CAH0110915.1"/>
    </source>
</evidence>
<dbReference type="PROSITE" id="PS50275">
    <property type="entry name" value="SAC"/>
    <property type="match status" value="1"/>
</dbReference>
<dbReference type="Gene3D" id="3.40.50.300">
    <property type="entry name" value="P-loop containing nucleotide triphosphate hydrolases"/>
    <property type="match status" value="2"/>
</dbReference>
<dbReference type="Pfam" id="PF06470">
    <property type="entry name" value="SMC_hinge"/>
    <property type="match status" value="1"/>
</dbReference>
<dbReference type="Proteomes" id="UP000789390">
    <property type="component" value="Unassembled WGS sequence"/>
</dbReference>
<dbReference type="OrthoDB" id="431497at2759"/>
<dbReference type="InterPro" id="IPR022158">
    <property type="entry name" value="Inositol_phosphatase"/>
</dbReference>
<protein>
    <recommendedName>
        <fullName evidence="16">Phosphatidylinositide phosphatase SAC2</fullName>
    </recommendedName>
</protein>
<evidence type="ECO:0000256" key="2">
    <source>
        <dbReference type="ARBA" id="ARBA00022454"/>
    </source>
</evidence>
<evidence type="ECO:0000256" key="7">
    <source>
        <dbReference type="ARBA" id="ARBA00023254"/>
    </source>
</evidence>
<dbReference type="GO" id="GO:0051321">
    <property type="term" value="P:meiotic cell cycle"/>
    <property type="evidence" value="ECO:0007669"/>
    <property type="project" value="UniProtKB-KW"/>
</dbReference>
<evidence type="ECO:0000256" key="3">
    <source>
        <dbReference type="ARBA" id="ARBA00022763"/>
    </source>
</evidence>
<feature type="coiled-coil region" evidence="10">
    <location>
        <begin position="1752"/>
        <end position="1976"/>
    </location>
</feature>
<dbReference type="SMART" id="SM00968">
    <property type="entry name" value="SMC_hinge"/>
    <property type="match status" value="1"/>
</dbReference>
<feature type="compositionally biased region" description="Basic and acidic residues" evidence="11">
    <location>
        <begin position="1328"/>
        <end position="1345"/>
    </location>
</feature>
<evidence type="ECO:0000256" key="11">
    <source>
        <dbReference type="SAM" id="MobiDB-lite"/>
    </source>
</evidence>
<comment type="function">
    <text evidence="9">Central component of cohesin, a complex required for chromosome cohesion during the cell cycle. The cohesin complex may form a large proteinaceous ring within which sister chromatids can be trapped. At anaphase, the complex is cleaved and dissociates from chromatin, allowing sister chromatids to segregate. Cohesion is coupled to DNA replication and is involved in DNA repair. The cohesin complex also plays an important role in spindle pole assembly during mitosis and in chromosomes movement.</text>
</comment>
<dbReference type="GO" id="GO:0000775">
    <property type="term" value="C:chromosome, centromeric region"/>
    <property type="evidence" value="ECO:0007669"/>
    <property type="project" value="UniProtKB-SubCell"/>
</dbReference>
<evidence type="ECO:0008006" key="16">
    <source>
        <dbReference type="Google" id="ProtNLM"/>
    </source>
</evidence>
<evidence type="ECO:0000256" key="1">
    <source>
        <dbReference type="ARBA" id="ARBA00004584"/>
    </source>
</evidence>
<evidence type="ECO:0000256" key="5">
    <source>
        <dbReference type="ARBA" id="ARBA00023054"/>
    </source>
</evidence>
<evidence type="ECO:0000256" key="6">
    <source>
        <dbReference type="ARBA" id="ARBA00023204"/>
    </source>
</evidence>
<keyword evidence="4" id="KW-0007">Acetylation</keyword>
<dbReference type="InterPro" id="IPR036277">
    <property type="entry name" value="SMC_hinge_sf"/>
</dbReference>
<evidence type="ECO:0000256" key="8">
    <source>
        <dbReference type="ARBA" id="ARBA00023328"/>
    </source>
</evidence>
<evidence type="ECO:0000256" key="9">
    <source>
        <dbReference type="ARBA" id="ARBA00034085"/>
    </source>
</evidence>